<feature type="domain" description="MI" evidence="7">
    <location>
        <begin position="592"/>
        <end position="707"/>
    </location>
</feature>
<dbReference type="PANTHER" id="PTHR12626">
    <property type="entry name" value="PROGRAMMED CELL DEATH 4"/>
    <property type="match status" value="1"/>
</dbReference>
<dbReference type="Pfam" id="PF02847">
    <property type="entry name" value="MA3"/>
    <property type="match status" value="4"/>
</dbReference>
<keyword evidence="3" id="KW-0963">Cytoplasm</keyword>
<dbReference type="InterPro" id="IPR039778">
    <property type="entry name" value="PDCD4"/>
</dbReference>
<proteinExistence type="inferred from homology"/>
<keyword evidence="4" id="KW-0677">Repeat</keyword>
<dbReference type="EMBL" id="CM035442">
    <property type="protein sequence ID" value="KAH7279363.1"/>
    <property type="molecule type" value="Genomic_DNA"/>
</dbReference>
<dbReference type="InterPro" id="IPR003891">
    <property type="entry name" value="Initiation_fac_eIF4g_MI"/>
</dbReference>
<dbReference type="PANTHER" id="PTHR12626:SF0">
    <property type="entry name" value="PROGRAMMED CELL DEATH PROTEIN 4"/>
    <property type="match status" value="1"/>
</dbReference>
<sequence>MSASEPFSKAEKHELLNSMSIDDKRSSGPVSPKATAPIFHSKHGKTSFSAYDAVKLDIPSHSGTPWGRKKGIYFAESCGAEDRGTRGSLLNTGREACMDRKDPNDECEEEPSTLVTVTAAESIQECKNKLKQIVEEYFLTGNISQATASLRDLASPTYDYYFVKKLISMALDRHDGEKENAAALLSSIHADVIDPQQMLKGYERLVESADSLSTSIPDALEILALFVARAIADGILPRSSLQNIVKSLPEGAKGHDVISLADKLYLSPPFHADIVERRWGRPTRTIDEHMKNKISALLNEYLENKDKIEACRCIRELNVPFFHHEIVERILILVMKNRKLESLLLTLLKEATDEGLITSSEVLKGFTRLAGAIDDLADIVHAREVFAHLVSTAIEDGYLTSPYTIILQCSKPDEDRTKDMVTEMDQISLFKQKVTAIIQEYFLSDDISEVIRSLEELSSPHLNAVFVKRVVTLAMDRKNREKEMASVLLSSLCGKVISSEDVAKSFVNMLETAEDTALDIPDAANELAFFLARTVVDAILVPVHLDEIKEQLKPDSLGTDVVNSARSLLAARHAGERILRCWGGGSGWVMDDVKEKIVRLLEEFEAVGDVTEACRCIREIDMSFFHHEVVKKALVMAMEKQNDNLLDLLHECSDQGLITVDQMTKGFKRVADSIDDLVLDIPNAKEKFMQYVQKAKSYGWFNQDWPM</sequence>
<evidence type="ECO:0000259" key="7">
    <source>
        <dbReference type="PROSITE" id="PS51366"/>
    </source>
</evidence>
<comment type="similarity">
    <text evidence="2">Belongs to the PDCD4 family.</text>
</comment>
<evidence type="ECO:0000256" key="6">
    <source>
        <dbReference type="SAM" id="MobiDB-lite"/>
    </source>
</evidence>
<gene>
    <name evidence="8" type="ORF">KP509_37G016200</name>
</gene>
<dbReference type="PROSITE" id="PS51366">
    <property type="entry name" value="MI"/>
    <property type="match status" value="4"/>
</dbReference>
<evidence type="ECO:0000256" key="1">
    <source>
        <dbReference type="ARBA" id="ARBA00004496"/>
    </source>
</evidence>
<comment type="caution">
    <text evidence="8">The sequence shown here is derived from an EMBL/GenBank/DDBJ whole genome shotgun (WGS) entry which is preliminary data.</text>
</comment>
<feature type="region of interest" description="Disordered" evidence="6">
    <location>
        <begin position="1"/>
        <end position="39"/>
    </location>
</feature>
<dbReference type="InterPro" id="IPR016024">
    <property type="entry name" value="ARM-type_fold"/>
</dbReference>
<keyword evidence="5" id="KW-0539">Nucleus</keyword>
<evidence type="ECO:0000313" key="8">
    <source>
        <dbReference type="EMBL" id="KAH7279363.1"/>
    </source>
</evidence>
<evidence type="ECO:0000256" key="5">
    <source>
        <dbReference type="ARBA" id="ARBA00023242"/>
    </source>
</evidence>
<name>A0A8T2Q715_CERRI</name>
<accession>A0A8T2Q715</accession>
<dbReference type="GO" id="GO:0005737">
    <property type="term" value="C:cytoplasm"/>
    <property type="evidence" value="ECO:0007669"/>
    <property type="project" value="UniProtKB-SubCell"/>
</dbReference>
<dbReference type="GO" id="GO:0045892">
    <property type="term" value="P:negative regulation of DNA-templated transcription"/>
    <property type="evidence" value="ECO:0007669"/>
    <property type="project" value="InterPro"/>
</dbReference>
<dbReference type="Proteomes" id="UP000825935">
    <property type="component" value="Chromosome 37"/>
</dbReference>
<organism evidence="8 9">
    <name type="scientific">Ceratopteris richardii</name>
    <name type="common">Triangle waterfern</name>
    <dbReference type="NCBI Taxonomy" id="49495"/>
    <lineage>
        <taxon>Eukaryota</taxon>
        <taxon>Viridiplantae</taxon>
        <taxon>Streptophyta</taxon>
        <taxon>Embryophyta</taxon>
        <taxon>Tracheophyta</taxon>
        <taxon>Polypodiopsida</taxon>
        <taxon>Polypodiidae</taxon>
        <taxon>Polypodiales</taxon>
        <taxon>Pteridineae</taxon>
        <taxon>Pteridaceae</taxon>
        <taxon>Parkerioideae</taxon>
        <taxon>Ceratopteris</taxon>
    </lineage>
</organism>
<feature type="domain" description="MI" evidence="7">
    <location>
        <begin position="289"/>
        <end position="409"/>
    </location>
</feature>
<comment type="subcellular location">
    <subcellularLocation>
        <location evidence="1">Cytoplasm</location>
    </subcellularLocation>
</comment>
<dbReference type="OrthoDB" id="414546at2759"/>
<feature type="domain" description="MI" evidence="7">
    <location>
        <begin position="125"/>
        <end position="246"/>
    </location>
</feature>
<feature type="domain" description="MI" evidence="7">
    <location>
        <begin position="429"/>
        <end position="550"/>
    </location>
</feature>
<evidence type="ECO:0000256" key="3">
    <source>
        <dbReference type="ARBA" id="ARBA00022490"/>
    </source>
</evidence>
<protein>
    <recommendedName>
        <fullName evidence="7">MI domain-containing protein</fullName>
    </recommendedName>
</protein>
<dbReference type="SMART" id="SM00544">
    <property type="entry name" value="MA3"/>
    <property type="match status" value="4"/>
</dbReference>
<feature type="compositionally biased region" description="Basic and acidic residues" evidence="6">
    <location>
        <begin position="8"/>
        <end position="26"/>
    </location>
</feature>
<evidence type="ECO:0000256" key="4">
    <source>
        <dbReference type="ARBA" id="ARBA00022737"/>
    </source>
</evidence>
<dbReference type="FunFam" id="1.25.40.180:FF:000009">
    <property type="entry name" value="programmed cell death protein 4"/>
    <property type="match status" value="1"/>
</dbReference>
<keyword evidence="9" id="KW-1185">Reference proteome</keyword>
<evidence type="ECO:0000313" key="9">
    <source>
        <dbReference type="Proteomes" id="UP000825935"/>
    </source>
</evidence>
<reference evidence="8" key="1">
    <citation type="submission" date="2021-08" db="EMBL/GenBank/DDBJ databases">
        <title>WGS assembly of Ceratopteris richardii.</title>
        <authorList>
            <person name="Marchant D.B."/>
            <person name="Chen G."/>
            <person name="Jenkins J."/>
            <person name="Shu S."/>
            <person name="Leebens-Mack J."/>
            <person name="Grimwood J."/>
            <person name="Schmutz J."/>
            <person name="Soltis P."/>
            <person name="Soltis D."/>
            <person name="Chen Z.-H."/>
        </authorList>
    </citation>
    <scope>NUCLEOTIDE SEQUENCE</scope>
    <source>
        <strain evidence="8">Whitten #5841</strain>
        <tissue evidence="8">Leaf</tissue>
    </source>
</reference>
<dbReference type="AlphaFoldDB" id="A0A8T2Q715"/>
<dbReference type="Gene3D" id="1.25.40.180">
    <property type="match status" value="4"/>
</dbReference>
<dbReference type="SUPFAM" id="SSF48371">
    <property type="entry name" value="ARM repeat"/>
    <property type="match status" value="4"/>
</dbReference>
<evidence type="ECO:0000256" key="2">
    <source>
        <dbReference type="ARBA" id="ARBA00005497"/>
    </source>
</evidence>